<proteinExistence type="predicted"/>
<dbReference type="AlphaFoldDB" id="A0A2P2C637"/>
<gene>
    <name evidence="1" type="ORF">NOCA1130033</name>
</gene>
<organism evidence="1">
    <name type="scientific">metagenome</name>
    <dbReference type="NCBI Taxonomy" id="256318"/>
    <lineage>
        <taxon>unclassified sequences</taxon>
        <taxon>metagenomes</taxon>
    </lineage>
</organism>
<reference evidence="1" key="1">
    <citation type="submission" date="2015-08" db="EMBL/GenBank/DDBJ databases">
        <authorList>
            <person name="Babu N.S."/>
            <person name="Beckwith C.J."/>
            <person name="Beseler K.G."/>
            <person name="Brison A."/>
            <person name="Carone J.V."/>
            <person name="Caskin T.P."/>
            <person name="Diamond M."/>
            <person name="Durham M.E."/>
            <person name="Foxe J.M."/>
            <person name="Go M."/>
            <person name="Henderson B.A."/>
            <person name="Jones I.B."/>
            <person name="McGettigan J.A."/>
            <person name="Micheletti S.J."/>
            <person name="Nasrallah M.E."/>
            <person name="Ortiz D."/>
            <person name="Piller C.R."/>
            <person name="Privatt S.R."/>
            <person name="Schneider S.L."/>
            <person name="Sharp S."/>
            <person name="Smith T.C."/>
            <person name="Stanton J.D."/>
            <person name="Ullery H.E."/>
            <person name="Wilson R.J."/>
            <person name="Serrano M.G."/>
            <person name="Buck G."/>
            <person name="Lee V."/>
            <person name="Wang Y."/>
            <person name="Carvalho R."/>
            <person name="Voegtly L."/>
            <person name="Shi R."/>
            <person name="Duckworth R."/>
            <person name="Johnson A."/>
            <person name="Loviza R."/>
            <person name="Walstead R."/>
            <person name="Shah Z."/>
            <person name="Kiflezghi M."/>
            <person name="Wade K."/>
            <person name="Ball S.L."/>
            <person name="Bradley K.W."/>
            <person name="Asai D.J."/>
            <person name="Bowman C.A."/>
            <person name="Russell D.A."/>
            <person name="Pope W.H."/>
            <person name="Jacobs-Sera D."/>
            <person name="Hendrix R.W."/>
            <person name="Hatfull G.F."/>
        </authorList>
    </citation>
    <scope>NUCLEOTIDE SEQUENCE</scope>
</reference>
<accession>A0A2P2C637</accession>
<name>A0A2P2C637_9ZZZZ</name>
<sequence length="75" mass="8070">MSSTLLHICMETEGAPDAGADFEVGSRWVCECGLNYVFHEGFNRGGGYTPSWFVAPPLPKPRGPVGTLLFGPRKG</sequence>
<evidence type="ECO:0000313" key="1">
    <source>
        <dbReference type="EMBL" id="CUR57441.1"/>
    </source>
</evidence>
<dbReference type="EMBL" id="CZKB01000005">
    <property type="protein sequence ID" value="CUR57441.1"/>
    <property type="molecule type" value="Genomic_DNA"/>
</dbReference>
<protein>
    <submittedName>
        <fullName evidence="1">Uncharacterized protein</fullName>
    </submittedName>
</protein>